<feature type="transmembrane region" description="Helical" evidence="1">
    <location>
        <begin position="20"/>
        <end position="44"/>
    </location>
</feature>
<keyword evidence="1" id="KW-0812">Transmembrane</keyword>
<proteinExistence type="predicted"/>
<keyword evidence="1" id="KW-0472">Membrane</keyword>
<dbReference type="Pfam" id="PF24107">
    <property type="entry name" value="DUF7382"/>
    <property type="match status" value="1"/>
</dbReference>
<sequence>MFHELRRDERAIEGLPVRLLIAFVVGVATLGVLLQTVSGVGTLATTELDVKPTPDVVAPGEQTLALSVVDASGNGVAGATVLVKSGTARLDGTVVARTNESGVATVAVAPALGANQADGTLTVSVKPPAGGEYVDRRGNTRILVVRGYGG</sequence>
<evidence type="ECO:0000313" key="3">
    <source>
        <dbReference type="EMBL" id="GAA0651722.1"/>
    </source>
</evidence>
<dbReference type="EMBL" id="BAAADU010000002">
    <property type="protein sequence ID" value="GAA0651722.1"/>
    <property type="molecule type" value="Genomic_DNA"/>
</dbReference>
<dbReference type="AlphaFoldDB" id="A0AAV3T1P3"/>
<name>A0AAV3T1P3_9EURY</name>
<keyword evidence="4" id="KW-1185">Reference proteome</keyword>
<evidence type="ECO:0000313" key="4">
    <source>
        <dbReference type="Proteomes" id="UP001500194"/>
    </source>
</evidence>
<reference evidence="3 4" key="1">
    <citation type="journal article" date="2019" name="Int. J. Syst. Evol. Microbiol.">
        <title>The Global Catalogue of Microorganisms (GCM) 10K type strain sequencing project: providing services to taxonomists for standard genome sequencing and annotation.</title>
        <authorList>
            <consortium name="The Broad Institute Genomics Platform"/>
            <consortium name="The Broad Institute Genome Sequencing Center for Infectious Disease"/>
            <person name="Wu L."/>
            <person name="Ma J."/>
        </authorList>
    </citation>
    <scope>NUCLEOTIDE SEQUENCE [LARGE SCALE GENOMIC DNA]</scope>
    <source>
        <strain evidence="3 4">JCM 16327</strain>
    </source>
</reference>
<dbReference type="RefSeq" id="WP_227260970.1">
    <property type="nucleotide sequence ID" value="NZ_BAAADU010000002.1"/>
</dbReference>
<evidence type="ECO:0000259" key="2">
    <source>
        <dbReference type="Pfam" id="PF24107"/>
    </source>
</evidence>
<comment type="caution">
    <text evidence="3">The sequence shown here is derived from an EMBL/GenBank/DDBJ whole genome shotgun (WGS) entry which is preliminary data.</text>
</comment>
<dbReference type="InterPro" id="IPR013783">
    <property type="entry name" value="Ig-like_fold"/>
</dbReference>
<evidence type="ECO:0000256" key="1">
    <source>
        <dbReference type="SAM" id="Phobius"/>
    </source>
</evidence>
<keyword evidence="1" id="KW-1133">Transmembrane helix</keyword>
<dbReference type="GeneID" id="68573987"/>
<dbReference type="Proteomes" id="UP001500194">
    <property type="component" value="Unassembled WGS sequence"/>
</dbReference>
<gene>
    <name evidence="3" type="ORF">GCM10009019_13420</name>
</gene>
<accession>A0AAV3T1P3</accession>
<organism evidence="3 4">
    <name type="scientific">Salarchaeum japonicum</name>
    <dbReference type="NCBI Taxonomy" id="555573"/>
    <lineage>
        <taxon>Archaea</taxon>
        <taxon>Methanobacteriati</taxon>
        <taxon>Methanobacteriota</taxon>
        <taxon>Stenosarchaea group</taxon>
        <taxon>Halobacteria</taxon>
        <taxon>Halobacteriales</taxon>
        <taxon>Halobacteriaceae</taxon>
    </lineage>
</organism>
<dbReference type="Gene3D" id="2.60.40.10">
    <property type="entry name" value="Immunoglobulins"/>
    <property type="match status" value="1"/>
</dbReference>
<protein>
    <recommendedName>
        <fullName evidence="2">DUF7382 domain-containing protein</fullName>
    </recommendedName>
</protein>
<dbReference type="InterPro" id="IPR055806">
    <property type="entry name" value="DUF7382"/>
</dbReference>
<feature type="domain" description="DUF7382" evidence="2">
    <location>
        <begin position="43"/>
        <end position="106"/>
    </location>
</feature>